<organism evidence="1">
    <name type="scientific">marine metagenome</name>
    <dbReference type="NCBI Taxonomy" id="408172"/>
    <lineage>
        <taxon>unclassified sequences</taxon>
        <taxon>metagenomes</taxon>
        <taxon>ecological metagenomes</taxon>
    </lineage>
</organism>
<accession>A0A382IVY7</accession>
<evidence type="ECO:0000313" key="1">
    <source>
        <dbReference type="EMBL" id="SVC02741.1"/>
    </source>
</evidence>
<protein>
    <submittedName>
        <fullName evidence="1">Uncharacterized protein</fullName>
    </submittedName>
</protein>
<sequence length="25" mass="2553">MTLKIDNSCGAALQEGPLDPGPIVL</sequence>
<dbReference type="AlphaFoldDB" id="A0A382IVY7"/>
<reference evidence="1" key="1">
    <citation type="submission" date="2018-05" db="EMBL/GenBank/DDBJ databases">
        <authorList>
            <person name="Lanie J.A."/>
            <person name="Ng W.-L."/>
            <person name="Kazmierczak K.M."/>
            <person name="Andrzejewski T.M."/>
            <person name="Davidsen T.M."/>
            <person name="Wayne K.J."/>
            <person name="Tettelin H."/>
            <person name="Glass J.I."/>
            <person name="Rusch D."/>
            <person name="Podicherti R."/>
            <person name="Tsui H.-C.T."/>
            <person name="Winkler M.E."/>
        </authorList>
    </citation>
    <scope>NUCLEOTIDE SEQUENCE</scope>
</reference>
<proteinExistence type="predicted"/>
<gene>
    <name evidence="1" type="ORF">METZ01_LOCUS255595</name>
</gene>
<name>A0A382IVY7_9ZZZZ</name>
<dbReference type="EMBL" id="UINC01069396">
    <property type="protein sequence ID" value="SVC02741.1"/>
    <property type="molecule type" value="Genomic_DNA"/>
</dbReference>